<dbReference type="Proteomes" id="UP000006575">
    <property type="component" value="Chromosome"/>
</dbReference>
<dbReference type="eggNOG" id="ENOG5032B7E">
    <property type="taxonomic scope" value="Bacteria"/>
</dbReference>
<accession>Q1MDM7</accession>
<evidence type="ECO:0000313" key="2">
    <source>
        <dbReference type="Proteomes" id="UP000006575"/>
    </source>
</evidence>
<sequence length="119" mass="12590">MWHEGNAASVSYRDLSALAGKLRLECCYAGGKRLVLVACLDRHLAHGLELLALDDVHAVQPTLGLGVEGGFDLLADALGGTGRIGHQLGEFVHDAVRSGRHGVFLPSHEVNSALQGLED</sequence>
<dbReference type="HOGENOM" id="CLU_2059510_0_0_5"/>
<evidence type="ECO:0000313" key="1">
    <source>
        <dbReference type="EMBL" id="CAK08950.1"/>
    </source>
</evidence>
<dbReference type="KEGG" id="rle:RL3462"/>
<gene>
    <name evidence="1" type="ordered locus">RL3462</name>
</gene>
<protein>
    <submittedName>
        <fullName evidence="1">Uncharacterized protein</fullName>
    </submittedName>
</protein>
<reference evidence="1 2" key="1">
    <citation type="journal article" date="2006" name="Genome Biol.">
        <title>The genome of Rhizobium leguminosarum has recognizable core and accessory components.</title>
        <authorList>
            <person name="Young J.W."/>
            <person name="Crossman L.C."/>
            <person name="Johnston A.W.B."/>
            <person name="Thomson N.R."/>
            <person name="Ghazoui Z.F."/>
            <person name="Hull K.H."/>
            <person name="Wexler M."/>
            <person name="Curson A.R.J."/>
            <person name="Todd J.D."/>
            <person name="Poole P.S."/>
            <person name="Mauchline T.H."/>
            <person name="East A.K."/>
            <person name="Quail M.A."/>
            <person name="Churcher C."/>
            <person name="Arrowsmith C."/>
            <person name="Cherevach A."/>
            <person name="Chillingworth T."/>
            <person name="Clarke K."/>
            <person name="Cronin A."/>
            <person name="Davis P."/>
            <person name="Fraser A."/>
            <person name="Hance Z."/>
            <person name="Hauser H."/>
            <person name="Jagels K."/>
            <person name="Moule S."/>
            <person name="Mungall K."/>
            <person name="Norbertczak H."/>
            <person name="Rabbinowitsch E."/>
            <person name="Sanders M."/>
            <person name="Simmonds M."/>
            <person name="Whitehead S."/>
            <person name="Parkhill J."/>
        </authorList>
    </citation>
    <scope>NUCLEOTIDE SEQUENCE [LARGE SCALE GENOMIC DNA]</scope>
    <source>
        <strain evidence="2">DSM 114642 / LMG 32736 / 3841</strain>
    </source>
</reference>
<name>Q1MDM7_RHIJ3</name>
<dbReference type="AlphaFoldDB" id="Q1MDM7"/>
<dbReference type="EMBL" id="AM236080">
    <property type="protein sequence ID" value="CAK08950.1"/>
    <property type="molecule type" value="Genomic_DNA"/>
</dbReference>
<dbReference type="EnsemblBacteria" id="CAK08950">
    <property type="protein sequence ID" value="CAK08950"/>
    <property type="gene ID" value="RL3462"/>
</dbReference>
<keyword evidence="2" id="KW-1185">Reference proteome</keyword>
<organism evidence="1 2">
    <name type="scientific">Rhizobium johnstonii (strain DSM 114642 / LMG 32736 / 3841)</name>
    <name type="common">Rhizobium leguminosarum bv. viciae</name>
    <dbReference type="NCBI Taxonomy" id="216596"/>
    <lineage>
        <taxon>Bacteria</taxon>
        <taxon>Pseudomonadati</taxon>
        <taxon>Pseudomonadota</taxon>
        <taxon>Alphaproteobacteria</taxon>
        <taxon>Hyphomicrobiales</taxon>
        <taxon>Rhizobiaceae</taxon>
        <taxon>Rhizobium/Agrobacterium group</taxon>
        <taxon>Rhizobium</taxon>
        <taxon>Rhizobium johnstonii</taxon>
    </lineage>
</organism>
<proteinExistence type="predicted"/>